<dbReference type="KEGG" id="bfm:BP422_12535"/>
<keyword evidence="4 15" id="KW-0285">Flavoprotein</keyword>
<dbReference type="PANTHER" id="PTHR22749:SF6">
    <property type="entry name" value="RIBOFLAVIN KINASE"/>
    <property type="match status" value="1"/>
</dbReference>
<dbReference type="GO" id="GO:0003919">
    <property type="term" value="F:FMN adenylyltransferase activity"/>
    <property type="evidence" value="ECO:0007669"/>
    <property type="project" value="UniProtKB-UniRule"/>
</dbReference>
<keyword evidence="12" id="KW-0511">Multifunctional enzyme</keyword>
<dbReference type="Pfam" id="PF06574">
    <property type="entry name" value="FAD_syn"/>
    <property type="match status" value="1"/>
</dbReference>
<proteinExistence type="inferred from homology"/>
<keyword evidence="5 15" id="KW-0288">FMN</keyword>
<evidence type="ECO:0000256" key="12">
    <source>
        <dbReference type="ARBA" id="ARBA00023268"/>
    </source>
</evidence>
<dbReference type="FunFam" id="3.40.50.620:FF:000021">
    <property type="entry name" value="Riboflavin biosynthesis protein"/>
    <property type="match status" value="1"/>
</dbReference>
<dbReference type="SUPFAM" id="SSF52374">
    <property type="entry name" value="Nucleotidylyl transferase"/>
    <property type="match status" value="1"/>
</dbReference>
<keyword evidence="9 15" id="KW-0418">Kinase</keyword>
<dbReference type="GO" id="GO:0006747">
    <property type="term" value="P:FAD biosynthetic process"/>
    <property type="evidence" value="ECO:0007669"/>
    <property type="project" value="UniProtKB-UniRule"/>
</dbReference>
<dbReference type="FunFam" id="2.40.30.30:FF:000003">
    <property type="entry name" value="Riboflavin biosynthesis protein"/>
    <property type="match status" value="1"/>
</dbReference>
<dbReference type="RefSeq" id="WP_088908076.1">
    <property type="nucleotide sequence ID" value="NZ_CP018145.1"/>
</dbReference>
<evidence type="ECO:0000313" key="17">
    <source>
        <dbReference type="EMBL" id="ASJ54303.1"/>
    </source>
</evidence>
<dbReference type="NCBIfam" id="NF004160">
    <property type="entry name" value="PRK05627.1-3"/>
    <property type="match status" value="1"/>
</dbReference>
<comment type="pathway">
    <text evidence="2 15">Cofactor biosynthesis; FAD biosynthesis; FAD from FMN: step 1/1.</text>
</comment>
<name>A0A220MH74_9BACL</name>
<dbReference type="EC" id="2.7.1.26" evidence="15"/>
<dbReference type="PIRSF" id="PIRSF004491">
    <property type="entry name" value="FAD_Synth"/>
    <property type="match status" value="1"/>
</dbReference>
<dbReference type="InterPro" id="IPR023468">
    <property type="entry name" value="Riboflavin_kinase"/>
</dbReference>
<dbReference type="UniPathway" id="UPA00277">
    <property type="reaction ID" value="UER00407"/>
</dbReference>
<dbReference type="NCBIfam" id="TIGR00083">
    <property type="entry name" value="ribF"/>
    <property type="match status" value="1"/>
</dbReference>
<dbReference type="EMBL" id="CP018145">
    <property type="protein sequence ID" value="ASJ54303.1"/>
    <property type="molecule type" value="Genomic_DNA"/>
</dbReference>
<dbReference type="Pfam" id="PF01687">
    <property type="entry name" value="Flavokinase"/>
    <property type="match status" value="1"/>
</dbReference>
<dbReference type="Gene3D" id="2.40.30.30">
    <property type="entry name" value="Riboflavin kinase-like"/>
    <property type="match status" value="1"/>
</dbReference>
<evidence type="ECO:0000256" key="4">
    <source>
        <dbReference type="ARBA" id="ARBA00022630"/>
    </source>
</evidence>
<comment type="function">
    <text evidence="1">Catalyzes the phosphorylation of riboflavin to FMN followed by the adenylation of FMN to FAD.</text>
</comment>
<dbReference type="InterPro" id="IPR002606">
    <property type="entry name" value="Riboflavin_kinase_bac"/>
</dbReference>
<feature type="domain" description="Riboflavin kinase" evidence="16">
    <location>
        <begin position="183"/>
        <end position="309"/>
    </location>
</feature>
<keyword evidence="7 15" id="KW-0548">Nucleotidyltransferase</keyword>
<comment type="pathway">
    <text evidence="3 15">Cofactor biosynthesis; FMN biosynthesis; FMN from riboflavin (ATP route): step 1/1.</text>
</comment>
<dbReference type="SUPFAM" id="SSF82114">
    <property type="entry name" value="Riboflavin kinase-like"/>
    <property type="match status" value="1"/>
</dbReference>
<evidence type="ECO:0000256" key="8">
    <source>
        <dbReference type="ARBA" id="ARBA00022741"/>
    </source>
</evidence>
<dbReference type="InterPro" id="IPR023465">
    <property type="entry name" value="Riboflavin_kinase_dom_sf"/>
</dbReference>
<reference evidence="17 18" key="1">
    <citation type="submission" date="2016-11" db="EMBL/GenBank/DDBJ databases">
        <authorList>
            <person name="Jaros S."/>
            <person name="Januszkiewicz K."/>
            <person name="Wedrychowicz H."/>
        </authorList>
    </citation>
    <scope>NUCLEOTIDE SEQUENCE [LARGE SCALE GENOMIC DNA]</scope>
    <source>
        <strain evidence="17 18">NF2</strain>
    </source>
</reference>
<dbReference type="InterPro" id="IPR015865">
    <property type="entry name" value="Riboflavin_kinase_bac/euk"/>
</dbReference>
<dbReference type="AlphaFoldDB" id="A0A220MH74"/>
<evidence type="ECO:0000256" key="9">
    <source>
        <dbReference type="ARBA" id="ARBA00022777"/>
    </source>
</evidence>
<keyword evidence="6 15" id="KW-0808">Transferase</keyword>
<sequence>MKTIYLTYPFPSDLQANPCAIALGYFDGVHIGHRRVTQKAIDTAKANGWQSTVVTFDPHPREVLGQSGYTRYLTPLADKLEQFEKMGVDTTYVMKFDISFAAIYPEDFIAECLLPLECRHIVVGFDYTFGYRGMGTAHTLQEMSKGRYGLDIVGPVNRLGEKVSSTIIREYLHHGDVEQVRHLLGRSYKVRGTVVHGDKRGRTIGFPTANVQVNQPYLIGKNGVYGVRFTVDEQSYYGVMNVGIKPTFELEKKEKSLEVHIFEFSGEIYDKEVEVEFLFYIREEQKFAGVDALIAQIGRDVQTAKQKFAEGIS</sequence>
<dbReference type="Gene3D" id="3.40.50.620">
    <property type="entry name" value="HUPs"/>
    <property type="match status" value="1"/>
</dbReference>
<keyword evidence="11 15" id="KW-0067">ATP-binding</keyword>
<evidence type="ECO:0000256" key="1">
    <source>
        <dbReference type="ARBA" id="ARBA00002121"/>
    </source>
</evidence>
<comment type="similarity">
    <text evidence="15">Belongs to the ribF family.</text>
</comment>
<keyword evidence="8 15" id="KW-0547">Nucleotide-binding</keyword>
<protein>
    <recommendedName>
        <fullName evidence="15">Riboflavin biosynthesis protein</fullName>
    </recommendedName>
    <domain>
        <recommendedName>
            <fullName evidence="15">Riboflavin kinase</fullName>
            <ecNumber evidence="15">2.7.1.26</ecNumber>
        </recommendedName>
        <alternativeName>
            <fullName evidence="15">Flavokinase</fullName>
        </alternativeName>
    </domain>
    <domain>
        <recommendedName>
            <fullName evidence="15">FMN adenylyltransferase</fullName>
            <ecNumber evidence="15">2.7.7.2</ecNumber>
        </recommendedName>
        <alternativeName>
            <fullName evidence="15">FAD pyrophosphorylase</fullName>
        </alternativeName>
        <alternativeName>
            <fullName evidence="15">FAD synthase</fullName>
        </alternativeName>
    </domain>
</protein>
<dbReference type="GO" id="GO:0009231">
    <property type="term" value="P:riboflavin biosynthetic process"/>
    <property type="evidence" value="ECO:0007669"/>
    <property type="project" value="InterPro"/>
</dbReference>
<keyword evidence="10 15" id="KW-0274">FAD</keyword>
<comment type="catalytic activity">
    <reaction evidence="13 15">
        <text>riboflavin + ATP = FMN + ADP + H(+)</text>
        <dbReference type="Rhea" id="RHEA:14357"/>
        <dbReference type="ChEBI" id="CHEBI:15378"/>
        <dbReference type="ChEBI" id="CHEBI:30616"/>
        <dbReference type="ChEBI" id="CHEBI:57986"/>
        <dbReference type="ChEBI" id="CHEBI:58210"/>
        <dbReference type="ChEBI" id="CHEBI:456216"/>
        <dbReference type="EC" id="2.7.1.26"/>
    </reaction>
</comment>
<evidence type="ECO:0000256" key="14">
    <source>
        <dbReference type="ARBA" id="ARBA00049494"/>
    </source>
</evidence>
<organism evidence="17 18">
    <name type="scientific">Brevibacillus formosus</name>
    <dbReference type="NCBI Taxonomy" id="54913"/>
    <lineage>
        <taxon>Bacteria</taxon>
        <taxon>Bacillati</taxon>
        <taxon>Bacillota</taxon>
        <taxon>Bacilli</taxon>
        <taxon>Bacillales</taxon>
        <taxon>Paenibacillaceae</taxon>
        <taxon>Brevibacillus</taxon>
    </lineage>
</organism>
<dbReference type="UniPathway" id="UPA00276">
    <property type="reaction ID" value="UER00406"/>
</dbReference>
<accession>A0A220MH74</accession>
<evidence type="ECO:0000256" key="11">
    <source>
        <dbReference type="ARBA" id="ARBA00022840"/>
    </source>
</evidence>
<dbReference type="EC" id="2.7.7.2" evidence="15"/>
<dbReference type="CDD" id="cd02064">
    <property type="entry name" value="FAD_synthetase_N"/>
    <property type="match status" value="1"/>
</dbReference>
<dbReference type="SMART" id="SM00904">
    <property type="entry name" value="Flavokinase"/>
    <property type="match status" value="1"/>
</dbReference>
<dbReference type="GO" id="GO:0008531">
    <property type="term" value="F:riboflavin kinase activity"/>
    <property type="evidence" value="ECO:0007669"/>
    <property type="project" value="UniProtKB-UniRule"/>
</dbReference>
<dbReference type="GO" id="GO:0005524">
    <property type="term" value="F:ATP binding"/>
    <property type="evidence" value="ECO:0007669"/>
    <property type="project" value="UniProtKB-UniRule"/>
</dbReference>
<evidence type="ECO:0000256" key="5">
    <source>
        <dbReference type="ARBA" id="ARBA00022643"/>
    </source>
</evidence>
<evidence type="ECO:0000256" key="7">
    <source>
        <dbReference type="ARBA" id="ARBA00022695"/>
    </source>
</evidence>
<evidence type="ECO:0000256" key="2">
    <source>
        <dbReference type="ARBA" id="ARBA00004726"/>
    </source>
</evidence>
<evidence type="ECO:0000256" key="10">
    <source>
        <dbReference type="ARBA" id="ARBA00022827"/>
    </source>
</evidence>
<evidence type="ECO:0000313" key="18">
    <source>
        <dbReference type="Proteomes" id="UP000197781"/>
    </source>
</evidence>
<dbReference type="InterPro" id="IPR014729">
    <property type="entry name" value="Rossmann-like_a/b/a_fold"/>
</dbReference>
<evidence type="ECO:0000256" key="15">
    <source>
        <dbReference type="PIRNR" id="PIRNR004491"/>
    </source>
</evidence>
<dbReference type="Proteomes" id="UP000197781">
    <property type="component" value="Chromosome"/>
</dbReference>
<evidence type="ECO:0000259" key="16">
    <source>
        <dbReference type="SMART" id="SM00904"/>
    </source>
</evidence>
<comment type="catalytic activity">
    <reaction evidence="14 15">
        <text>FMN + ATP + H(+) = FAD + diphosphate</text>
        <dbReference type="Rhea" id="RHEA:17237"/>
        <dbReference type="ChEBI" id="CHEBI:15378"/>
        <dbReference type="ChEBI" id="CHEBI:30616"/>
        <dbReference type="ChEBI" id="CHEBI:33019"/>
        <dbReference type="ChEBI" id="CHEBI:57692"/>
        <dbReference type="ChEBI" id="CHEBI:58210"/>
        <dbReference type="EC" id="2.7.7.2"/>
    </reaction>
</comment>
<gene>
    <name evidence="17" type="ORF">BP422_12535</name>
</gene>
<dbReference type="PANTHER" id="PTHR22749">
    <property type="entry name" value="RIBOFLAVIN KINASE/FMN ADENYLYLTRANSFERASE"/>
    <property type="match status" value="1"/>
</dbReference>
<dbReference type="NCBIfam" id="NF004162">
    <property type="entry name" value="PRK05627.1-5"/>
    <property type="match status" value="1"/>
</dbReference>
<dbReference type="InterPro" id="IPR015864">
    <property type="entry name" value="FAD_synthase"/>
</dbReference>
<evidence type="ECO:0000256" key="13">
    <source>
        <dbReference type="ARBA" id="ARBA00047880"/>
    </source>
</evidence>
<dbReference type="GO" id="GO:0009398">
    <property type="term" value="P:FMN biosynthetic process"/>
    <property type="evidence" value="ECO:0007669"/>
    <property type="project" value="UniProtKB-UniRule"/>
</dbReference>
<evidence type="ECO:0000256" key="6">
    <source>
        <dbReference type="ARBA" id="ARBA00022679"/>
    </source>
</evidence>
<evidence type="ECO:0000256" key="3">
    <source>
        <dbReference type="ARBA" id="ARBA00005201"/>
    </source>
</evidence>